<dbReference type="Gene3D" id="1.10.357.10">
    <property type="entry name" value="Tetracycline Repressor, domain 2"/>
    <property type="match status" value="1"/>
</dbReference>
<dbReference type="PANTHER" id="PTHR30055:SF234">
    <property type="entry name" value="HTH-TYPE TRANSCRIPTIONAL REGULATOR BETI"/>
    <property type="match status" value="1"/>
</dbReference>
<dbReference type="InterPro" id="IPR009057">
    <property type="entry name" value="Homeodomain-like_sf"/>
</dbReference>
<dbReference type="AlphaFoldDB" id="A0A2K9LMF9"/>
<dbReference type="Pfam" id="PF00440">
    <property type="entry name" value="TetR_N"/>
    <property type="match status" value="1"/>
</dbReference>
<dbReference type="RefSeq" id="WP_101894921.1">
    <property type="nucleotide sequence ID" value="NZ_CP022684.1"/>
</dbReference>
<gene>
    <name evidence="6" type="ORF">Kalk_14430</name>
</gene>
<sequence>MIAENRADHKADTREKLILVAIKMFAEQGFSGVSMRNINSAAGTRNSSAVHYHFGSKMGIIEAVMEKLNEQLRPIFDQVLSGLDERASEGKLQAEDIAMAIMLPFWVLNCTPEYGRYAVKLSARLMLEADNDLKALYNRYMEEPVGRIMDLMAKLQPEKNPHHLKFQILHFFMATISGVSTIDLLDNTPLGDIRFEHSSEMMMVYVFHLARGLGCEKPEYESFDMAFWSRYSGYLGMEPEVEPAADDAITPLS</sequence>
<dbReference type="InterPro" id="IPR050109">
    <property type="entry name" value="HTH-type_TetR-like_transc_reg"/>
</dbReference>
<dbReference type="KEGG" id="kak:Kalk_14430"/>
<dbReference type="SUPFAM" id="SSF46689">
    <property type="entry name" value="Homeodomain-like"/>
    <property type="match status" value="1"/>
</dbReference>
<keyword evidence="3" id="KW-0804">Transcription</keyword>
<dbReference type="GO" id="GO:0003700">
    <property type="term" value="F:DNA-binding transcription factor activity"/>
    <property type="evidence" value="ECO:0007669"/>
    <property type="project" value="TreeGrafter"/>
</dbReference>
<dbReference type="PANTHER" id="PTHR30055">
    <property type="entry name" value="HTH-TYPE TRANSCRIPTIONAL REGULATOR RUTR"/>
    <property type="match status" value="1"/>
</dbReference>
<dbReference type="OrthoDB" id="2356263at2"/>
<keyword evidence="2 4" id="KW-0238">DNA-binding</keyword>
<reference evidence="7" key="1">
    <citation type="submission" date="2017-08" db="EMBL/GenBank/DDBJ databases">
        <title>Direct submision.</title>
        <authorList>
            <person name="Kim S.-J."/>
            <person name="Rhee S.-K."/>
        </authorList>
    </citation>
    <scope>NUCLEOTIDE SEQUENCE [LARGE SCALE GENOMIC DNA]</scope>
    <source>
        <strain evidence="7">GI5</strain>
    </source>
</reference>
<dbReference type="Proteomes" id="UP000235116">
    <property type="component" value="Chromosome"/>
</dbReference>
<keyword evidence="1" id="KW-0805">Transcription regulation</keyword>
<comment type="caution">
    <text evidence="4">Lacks conserved residue(s) required for the propagation of feature annotation.</text>
</comment>
<protein>
    <recommendedName>
        <fullName evidence="5">HTH tetR-type domain-containing protein</fullName>
    </recommendedName>
</protein>
<dbReference type="EMBL" id="CP022684">
    <property type="protein sequence ID" value="AUM13546.1"/>
    <property type="molecule type" value="Genomic_DNA"/>
</dbReference>
<evidence type="ECO:0000256" key="3">
    <source>
        <dbReference type="ARBA" id="ARBA00023163"/>
    </source>
</evidence>
<dbReference type="GO" id="GO:0000976">
    <property type="term" value="F:transcription cis-regulatory region binding"/>
    <property type="evidence" value="ECO:0007669"/>
    <property type="project" value="TreeGrafter"/>
</dbReference>
<evidence type="ECO:0000313" key="7">
    <source>
        <dbReference type="Proteomes" id="UP000235116"/>
    </source>
</evidence>
<name>A0A2K9LMF9_9GAMM</name>
<evidence type="ECO:0000259" key="5">
    <source>
        <dbReference type="PROSITE" id="PS50977"/>
    </source>
</evidence>
<evidence type="ECO:0000256" key="1">
    <source>
        <dbReference type="ARBA" id="ARBA00023015"/>
    </source>
</evidence>
<feature type="domain" description="HTH tetR-type" evidence="5">
    <location>
        <begin position="11"/>
        <end position="72"/>
    </location>
</feature>
<organism evidence="6 7">
    <name type="scientific">Ketobacter alkanivorans</name>
    <dbReference type="NCBI Taxonomy" id="1917421"/>
    <lineage>
        <taxon>Bacteria</taxon>
        <taxon>Pseudomonadati</taxon>
        <taxon>Pseudomonadota</taxon>
        <taxon>Gammaproteobacteria</taxon>
        <taxon>Pseudomonadales</taxon>
        <taxon>Ketobacteraceae</taxon>
        <taxon>Ketobacter</taxon>
    </lineage>
</organism>
<dbReference type="InterPro" id="IPR001647">
    <property type="entry name" value="HTH_TetR"/>
</dbReference>
<dbReference type="PROSITE" id="PS50977">
    <property type="entry name" value="HTH_TETR_2"/>
    <property type="match status" value="1"/>
</dbReference>
<evidence type="ECO:0000256" key="4">
    <source>
        <dbReference type="PROSITE-ProRule" id="PRU00335"/>
    </source>
</evidence>
<keyword evidence="7" id="KW-1185">Reference proteome</keyword>
<evidence type="ECO:0000313" key="6">
    <source>
        <dbReference type="EMBL" id="AUM13546.1"/>
    </source>
</evidence>
<evidence type="ECO:0000256" key="2">
    <source>
        <dbReference type="ARBA" id="ARBA00023125"/>
    </source>
</evidence>
<proteinExistence type="predicted"/>
<accession>A0A2K9LMF9</accession>